<feature type="region of interest" description="Disordered" evidence="1">
    <location>
        <begin position="32"/>
        <end position="63"/>
    </location>
</feature>
<protein>
    <submittedName>
        <fullName evidence="2">Predicted protein</fullName>
    </submittedName>
</protein>
<reference evidence="3" key="1">
    <citation type="journal article" date="2011" name="Nat. Genet.">
        <title>The Arabidopsis lyrata genome sequence and the basis of rapid genome size change.</title>
        <authorList>
            <person name="Hu T.T."/>
            <person name="Pattyn P."/>
            <person name="Bakker E.G."/>
            <person name="Cao J."/>
            <person name="Cheng J.-F."/>
            <person name="Clark R.M."/>
            <person name="Fahlgren N."/>
            <person name="Fawcett J.A."/>
            <person name="Grimwood J."/>
            <person name="Gundlach H."/>
            <person name="Haberer G."/>
            <person name="Hollister J.D."/>
            <person name="Ossowski S."/>
            <person name="Ottilar R.P."/>
            <person name="Salamov A.A."/>
            <person name="Schneeberger K."/>
            <person name="Spannagl M."/>
            <person name="Wang X."/>
            <person name="Yang L."/>
            <person name="Nasrallah M.E."/>
            <person name="Bergelson J."/>
            <person name="Carrington J.C."/>
            <person name="Gaut B.S."/>
            <person name="Schmutz J."/>
            <person name="Mayer K.F.X."/>
            <person name="Van de Peer Y."/>
            <person name="Grigoriev I.V."/>
            <person name="Nordborg M."/>
            <person name="Weigel D."/>
            <person name="Guo Y.-L."/>
        </authorList>
    </citation>
    <scope>NUCLEOTIDE SEQUENCE [LARGE SCALE GENOMIC DNA]</scope>
    <source>
        <strain evidence="3">cv. MN47</strain>
    </source>
</reference>
<dbReference type="Proteomes" id="UP000008694">
    <property type="component" value="Unassembled WGS sequence"/>
</dbReference>
<dbReference type="HOGENOM" id="CLU_1108391_0_0_1"/>
<accession>D7LA56</accession>
<sequence>MMQYSAQSSPFFSTPTGHENISEFLGFSTQTALGGTSDDHEANPNTEDLTPLRKKSSKSSKNSKWTTEQNLVLVSGWTDYDQSEQVDLLHRNHSKPRPNAYHIKNESYSYSLVSYMRPIVDLGFAVGGAWVLLGDGYESGKFSPAASHGRFSFTCGSFSLNRDVASLRYLDCSVLLPLAGFLLRFNFLVVHRRISLRYAYVVAVVATARFRLVVELVGESLCSFLLRNGGERRLLWLSVNALVPPGAVKPL</sequence>
<evidence type="ECO:0000313" key="3">
    <source>
        <dbReference type="Proteomes" id="UP000008694"/>
    </source>
</evidence>
<proteinExistence type="predicted"/>
<gene>
    <name evidence="2" type="ORF">ARALYDRAFT_673864</name>
</gene>
<dbReference type="EMBL" id="GL348715">
    <property type="protein sequence ID" value="EFH62073.1"/>
    <property type="molecule type" value="Genomic_DNA"/>
</dbReference>
<name>D7LA56_ARALL</name>
<dbReference type="Gramene" id="Al_scaffold_0003_3061">
    <property type="protein sequence ID" value="Al_scaffold_0003_3061"/>
    <property type="gene ID" value="Al_scaffold_0003_3061"/>
</dbReference>
<keyword evidence="3" id="KW-1185">Reference proteome</keyword>
<evidence type="ECO:0000256" key="1">
    <source>
        <dbReference type="SAM" id="MobiDB-lite"/>
    </source>
</evidence>
<dbReference type="AlphaFoldDB" id="D7LA56"/>
<organism evidence="3">
    <name type="scientific">Arabidopsis lyrata subsp. lyrata</name>
    <name type="common">Lyre-leaved rock-cress</name>
    <dbReference type="NCBI Taxonomy" id="81972"/>
    <lineage>
        <taxon>Eukaryota</taxon>
        <taxon>Viridiplantae</taxon>
        <taxon>Streptophyta</taxon>
        <taxon>Embryophyta</taxon>
        <taxon>Tracheophyta</taxon>
        <taxon>Spermatophyta</taxon>
        <taxon>Magnoliopsida</taxon>
        <taxon>eudicotyledons</taxon>
        <taxon>Gunneridae</taxon>
        <taxon>Pentapetalae</taxon>
        <taxon>rosids</taxon>
        <taxon>malvids</taxon>
        <taxon>Brassicales</taxon>
        <taxon>Brassicaceae</taxon>
        <taxon>Camelineae</taxon>
        <taxon>Arabidopsis</taxon>
    </lineage>
</organism>
<evidence type="ECO:0000313" key="2">
    <source>
        <dbReference type="EMBL" id="EFH62073.1"/>
    </source>
</evidence>